<organism evidence="2 3">
    <name type="scientific">Micromonospora robiginosa</name>
    <dbReference type="NCBI Taxonomy" id="2749844"/>
    <lineage>
        <taxon>Bacteria</taxon>
        <taxon>Bacillati</taxon>
        <taxon>Actinomycetota</taxon>
        <taxon>Actinomycetes</taxon>
        <taxon>Micromonosporales</taxon>
        <taxon>Micromonosporaceae</taxon>
        <taxon>Micromonospora</taxon>
    </lineage>
</organism>
<reference evidence="2 3" key="2">
    <citation type="journal article" date="2021" name="Mar. Drugs">
        <title>A New Micromonospora Strain with Antibiotic Activity Isolated from the Microbiome of a Mid-Atlantic Deep-Sea Sponge.</title>
        <authorList>
            <person name="Back C.R."/>
            <person name="Stennett H.L."/>
            <person name="Williams S.E."/>
            <person name="Wang L."/>
            <person name="Ojeda Gomez J."/>
            <person name="Abdulle O.M."/>
            <person name="Duffy T."/>
            <person name="Neal C."/>
            <person name="Mantell J."/>
            <person name="Jepson M.A."/>
            <person name="Hendry K.R."/>
            <person name="Powell D."/>
            <person name="Stach J.E.M."/>
            <person name="Essex-Lopresti A.E."/>
            <person name="Willis C.L."/>
            <person name="Curnow P."/>
            <person name="Race P.R."/>
        </authorList>
    </citation>
    <scope>NUCLEOTIDE SEQUENCE [LARGE SCALE GENOMIC DNA]</scope>
    <source>
        <strain evidence="2 3">28ISP2-46</strain>
    </source>
</reference>
<name>A0A7L6BCM6_9ACTN</name>
<dbReference type="EMBL" id="CP059322">
    <property type="protein sequence ID" value="QLQ39702.1"/>
    <property type="molecule type" value="Genomic_DNA"/>
</dbReference>
<dbReference type="Proteomes" id="UP000510844">
    <property type="component" value="Chromosome"/>
</dbReference>
<sequence>MTDPVEISEDHAGGADPEHAAPEDPCADRNAPQAWPREAGLPEDGTDPADDKRTVDPNRP</sequence>
<keyword evidence="3" id="KW-1185">Reference proteome</keyword>
<feature type="region of interest" description="Disordered" evidence="1">
    <location>
        <begin position="1"/>
        <end position="60"/>
    </location>
</feature>
<dbReference type="KEGG" id="mfeu:H1D33_13240"/>
<dbReference type="RefSeq" id="WP_181572085.1">
    <property type="nucleotide sequence ID" value="NZ_CP059322.2"/>
</dbReference>
<evidence type="ECO:0000313" key="2">
    <source>
        <dbReference type="EMBL" id="QLQ39702.1"/>
    </source>
</evidence>
<dbReference type="AlphaFoldDB" id="A0A7L6BCM6"/>
<feature type="compositionally biased region" description="Basic and acidic residues" evidence="1">
    <location>
        <begin position="49"/>
        <end position="60"/>
    </location>
</feature>
<feature type="compositionally biased region" description="Basic and acidic residues" evidence="1">
    <location>
        <begin position="8"/>
        <end position="22"/>
    </location>
</feature>
<evidence type="ECO:0000313" key="3">
    <source>
        <dbReference type="Proteomes" id="UP000510844"/>
    </source>
</evidence>
<protein>
    <submittedName>
        <fullName evidence="2">Uncharacterized protein</fullName>
    </submittedName>
</protein>
<accession>A0A7L6BCM6</accession>
<gene>
    <name evidence="2" type="ORF">H1D33_13240</name>
</gene>
<proteinExistence type="predicted"/>
<evidence type="ECO:0000256" key="1">
    <source>
        <dbReference type="SAM" id="MobiDB-lite"/>
    </source>
</evidence>
<reference evidence="3" key="1">
    <citation type="submission" date="2020-07" db="EMBL/GenBank/DDBJ databases">
        <title>A new Micromonospora strain with potent antibiotic activity isolated from the microbiome of a mid-Atlantic deep-sea sponge.</title>
        <authorList>
            <person name="Back C.R."/>
            <person name="Stennett H.L."/>
            <person name="Williams S.E."/>
            <person name="Wang L."/>
            <person name="Ojeda Gomez J."/>
            <person name="Abdulle O.M."/>
            <person name="Duffy T."/>
            <person name="Hendry K.R."/>
            <person name="Powell D."/>
            <person name="Stach J.E."/>
            <person name="Essex-Lopresti A.E."/>
            <person name="Willis C.L."/>
            <person name="Curnow P."/>
            <person name="Race P.R."/>
        </authorList>
    </citation>
    <scope>NUCLEOTIDE SEQUENCE [LARGE SCALE GENOMIC DNA]</scope>
    <source>
        <strain evidence="3">28ISP2-46</strain>
    </source>
</reference>